<dbReference type="STRING" id="797302.Halru_0549"/>
<dbReference type="RefSeq" id="WP_015299864.1">
    <property type="nucleotide sequence ID" value="NC_019964.1"/>
</dbReference>
<reference evidence="1" key="1">
    <citation type="submission" date="2011-09" db="EMBL/GenBank/DDBJ databases">
        <title>Complete sequence of Halovivax ruber XH-70.</title>
        <authorList>
            <consortium name="US DOE Joint Genome Institute"/>
            <person name="Lucas S."/>
            <person name="Han J."/>
            <person name="Lapidus A."/>
            <person name="Cheng J.-F."/>
            <person name="Goodwin L."/>
            <person name="Pitluck S."/>
            <person name="Peters L."/>
            <person name="Mikhailova N."/>
            <person name="Davenport K."/>
            <person name="Detter J.C."/>
            <person name="Han C."/>
            <person name="Tapia R."/>
            <person name="Land M."/>
            <person name="Hauser L."/>
            <person name="Kyrpides N."/>
            <person name="Ivanova N."/>
            <person name="Pagani I."/>
            <person name="Sproer C."/>
            <person name="Anderson I."/>
            <person name="Woyke T."/>
        </authorList>
    </citation>
    <scope>NUCLEOTIDE SEQUENCE</scope>
    <source>
        <strain evidence="1">XH-70</strain>
    </source>
</reference>
<dbReference type="HOGENOM" id="CLU_3282777_0_0_2"/>
<sequence length="40" mass="4559">MDTAPTLADYEELADVEIDLSDTDLDRETIDVELERLFDA</sequence>
<evidence type="ECO:0000313" key="2">
    <source>
        <dbReference type="Proteomes" id="UP000010846"/>
    </source>
</evidence>
<dbReference type="EMBL" id="CP003050">
    <property type="protein sequence ID" value="AGB15182.1"/>
    <property type="molecule type" value="Genomic_DNA"/>
</dbReference>
<accession>L0IB50</accession>
<dbReference type="KEGG" id="hru:Halru_0549"/>
<keyword evidence="2" id="KW-1185">Reference proteome</keyword>
<gene>
    <name evidence="1" type="ordered locus">Halru_0549</name>
</gene>
<evidence type="ECO:0000313" key="1">
    <source>
        <dbReference type="EMBL" id="AGB15182.1"/>
    </source>
</evidence>
<dbReference type="Proteomes" id="UP000010846">
    <property type="component" value="Chromosome"/>
</dbReference>
<dbReference type="AlphaFoldDB" id="L0IB50"/>
<dbReference type="GeneID" id="80458360"/>
<name>L0IB50_HALRX</name>
<organism evidence="1 2">
    <name type="scientific">Halovivax ruber (strain DSM 18193 / JCM 13892 / XH-70)</name>
    <dbReference type="NCBI Taxonomy" id="797302"/>
    <lineage>
        <taxon>Archaea</taxon>
        <taxon>Methanobacteriati</taxon>
        <taxon>Methanobacteriota</taxon>
        <taxon>Stenosarchaea group</taxon>
        <taxon>Halobacteria</taxon>
        <taxon>Halobacteriales</taxon>
        <taxon>Natrialbaceae</taxon>
        <taxon>Halovivax</taxon>
    </lineage>
</organism>
<protein>
    <submittedName>
        <fullName evidence="1">Uncharacterized protein</fullName>
    </submittedName>
</protein>
<proteinExistence type="predicted"/>